<sequence>MSEKTSGRWRKAFVNSTVLTLLQLLTIVLRFVNQTFFIQILGKEFLGLNGLFTNLLTYLSFAELGIGTSIVFSLYKPIYDNNQKKISALMNFIKRAYTGIGIAIMVLGVALIPLFPYIIKDYGDIQHIPIYFLLYLSNSVVSYFFTYKRSILIADQKEYKSSMNTFKYTLLQTVLQIIVLYFFKAYALYLIVATVCTLISNLSISALVNREYPYLKENTKLRLNHTDIRQIRSNIVGMVGSRVGSIVVRSTDNLLLSAFMGLAIVGVYSNYLLIVTSVSTILFKLVSSVTASIGNLIAEKDVSKSLFIYRTHFYINLIMTTVTAACLLVALNPFVRAWAGKNYVLTNSTVIIIVLNYFIDQLRQSSIVFVSAYGLFVPNGKKSVVEAVINFILSLTLLTVFHLGIKGVLIGTILTNLVINSWFEPFIIFKKGFAMTDHFKKFYFKTYFGNMILMGFLIGIVSILITWLDTYLAWPTLLIAIINVVLASTVLMVIVFIIYRRQENFMYIKSIVLKRLLKQSGARRF</sequence>
<reference evidence="7 8" key="1">
    <citation type="submission" date="2024-08" db="EMBL/GenBank/DDBJ databases">
        <authorList>
            <person name="Arias E."/>
        </authorList>
    </citation>
    <scope>NUCLEOTIDE SEQUENCE [LARGE SCALE GENOMIC DNA]</scope>
    <source>
        <strain evidence="7 8">FAM 25317</strain>
    </source>
</reference>
<evidence type="ECO:0000313" key="7">
    <source>
        <dbReference type="EMBL" id="MFL2030318.1"/>
    </source>
</evidence>
<evidence type="ECO:0000313" key="8">
    <source>
        <dbReference type="Proteomes" id="UP001625389"/>
    </source>
</evidence>
<comment type="caution">
    <text evidence="7">The sequence shown here is derived from an EMBL/GenBank/DDBJ whole genome shotgun (WGS) entry which is preliminary data.</text>
</comment>
<feature type="transmembrane region" description="Helical" evidence="6">
    <location>
        <begin position="311"/>
        <end position="331"/>
    </location>
</feature>
<feature type="transmembrane region" description="Helical" evidence="6">
    <location>
        <begin position="166"/>
        <end position="183"/>
    </location>
</feature>
<dbReference type="InterPro" id="IPR002797">
    <property type="entry name" value="Polysacc_synth"/>
</dbReference>
<feature type="transmembrane region" description="Helical" evidence="6">
    <location>
        <begin position="125"/>
        <end position="145"/>
    </location>
</feature>
<dbReference type="PANTHER" id="PTHR30250:SF26">
    <property type="entry name" value="PSMA PROTEIN"/>
    <property type="match status" value="1"/>
</dbReference>
<name>A0ABW8UFM0_9LACO</name>
<feature type="transmembrane region" description="Helical" evidence="6">
    <location>
        <begin position="384"/>
        <end position="403"/>
    </location>
</feature>
<feature type="transmembrane region" description="Helical" evidence="6">
    <location>
        <begin position="447"/>
        <end position="468"/>
    </location>
</feature>
<accession>A0ABW8UFM0</accession>
<feature type="transmembrane region" description="Helical" evidence="6">
    <location>
        <begin position="254"/>
        <end position="275"/>
    </location>
</feature>
<comment type="subcellular location">
    <subcellularLocation>
        <location evidence="1">Cell membrane</location>
        <topology evidence="1">Multi-pass membrane protein</topology>
    </subcellularLocation>
</comment>
<keyword evidence="5 6" id="KW-0472">Membrane</keyword>
<dbReference type="Proteomes" id="UP001625389">
    <property type="component" value="Unassembled WGS sequence"/>
</dbReference>
<dbReference type="InterPro" id="IPR050833">
    <property type="entry name" value="Poly_Biosynth_Transport"/>
</dbReference>
<feature type="transmembrane region" description="Helical" evidence="6">
    <location>
        <begin position="96"/>
        <end position="119"/>
    </location>
</feature>
<evidence type="ECO:0000256" key="4">
    <source>
        <dbReference type="ARBA" id="ARBA00022989"/>
    </source>
</evidence>
<evidence type="ECO:0000256" key="6">
    <source>
        <dbReference type="SAM" id="Phobius"/>
    </source>
</evidence>
<evidence type="ECO:0000256" key="5">
    <source>
        <dbReference type="ARBA" id="ARBA00023136"/>
    </source>
</evidence>
<feature type="transmembrane region" description="Helical" evidence="6">
    <location>
        <begin position="12"/>
        <end position="32"/>
    </location>
</feature>
<keyword evidence="3 6" id="KW-0812">Transmembrane</keyword>
<dbReference type="EMBL" id="JBGQPK010000082">
    <property type="protein sequence ID" value="MFL2030318.1"/>
    <property type="molecule type" value="Genomic_DNA"/>
</dbReference>
<evidence type="ECO:0000256" key="1">
    <source>
        <dbReference type="ARBA" id="ARBA00004651"/>
    </source>
</evidence>
<evidence type="ECO:0000256" key="3">
    <source>
        <dbReference type="ARBA" id="ARBA00022692"/>
    </source>
</evidence>
<feature type="transmembrane region" description="Helical" evidence="6">
    <location>
        <begin position="474"/>
        <end position="499"/>
    </location>
</feature>
<feature type="transmembrane region" description="Helical" evidence="6">
    <location>
        <begin position="189"/>
        <end position="208"/>
    </location>
</feature>
<gene>
    <name evidence="7" type="ORF">ACEN34_11945</name>
</gene>
<keyword evidence="4 6" id="KW-1133">Transmembrane helix</keyword>
<keyword evidence="2" id="KW-1003">Cell membrane</keyword>
<keyword evidence="8" id="KW-1185">Reference proteome</keyword>
<proteinExistence type="predicted"/>
<evidence type="ECO:0000256" key="2">
    <source>
        <dbReference type="ARBA" id="ARBA00022475"/>
    </source>
</evidence>
<dbReference type="RefSeq" id="WP_407137757.1">
    <property type="nucleotide sequence ID" value="NZ_JBGQPK010000082.1"/>
</dbReference>
<protein>
    <submittedName>
        <fullName evidence="7">Lipopolysaccharide biosynthesis protein</fullName>
    </submittedName>
</protein>
<feature type="transmembrane region" description="Helical" evidence="6">
    <location>
        <begin position="52"/>
        <end position="75"/>
    </location>
</feature>
<dbReference type="Pfam" id="PF01943">
    <property type="entry name" value="Polysacc_synt"/>
    <property type="match status" value="1"/>
</dbReference>
<organism evidence="7 8">
    <name type="scientific">Loigolactobacillus zhaoyuanensis</name>
    <dbReference type="NCBI Taxonomy" id="2486017"/>
    <lineage>
        <taxon>Bacteria</taxon>
        <taxon>Bacillati</taxon>
        <taxon>Bacillota</taxon>
        <taxon>Bacilli</taxon>
        <taxon>Lactobacillales</taxon>
        <taxon>Lactobacillaceae</taxon>
        <taxon>Loigolactobacillus</taxon>
    </lineage>
</organism>
<dbReference type="PANTHER" id="PTHR30250">
    <property type="entry name" value="PST FAMILY PREDICTED COLANIC ACID TRANSPORTER"/>
    <property type="match status" value="1"/>
</dbReference>
<feature type="transmembrane region" description="Helical" evidence="6">
    <location>
        <begin position="343"/>
        <end position="359"/>
    </location>
</feature>